<dbReference type="InterPro" id="IPR009097">
    <property type="entry name" value="Cyclic_Pdiesterase"/>
</dbReference>
<reference evidence="1" key="2">
    <citation type="submission" date="2020-09" db="EMBL/GenBank/DDBJ databases">
        <authorList>
            <person name="Sun Q."/>
            <person name="Ohkuma M."/>
        </authorList>
    </citation>
    <scope>NUCLEOTIDE SEQUENCE</scope>
    <source>
        <strain evidence="1">JCM 3090</strain>
    </source>
</reference>
<organism evidence="1 2">
    <name type="scientific">Pilimelia anulata</name>
    <dbReference type="NCBI Taxonomy" id="53371"/>
    <lineage>
        <taxon>Bacteria</taxon>
        <taxon>Bacillati</taxon>
        <taxon>Actinomycetota</taxon>
        <taxon>Actinomycetes</taxon>
        <taxon>Micromonosporales</taxon>
        <taxon>Micromonosporaceae</taxon>
        <taxon>Pilimelia</taxon>
    </lineage>
</organism>
<keyword evidence="2" id="KW-1185">Reference proteome</keyword>
<reference evidence="1" key="1">
    <citation type="journal article" date="2014" name="Int. J. Syst. Evol. Microbiol.">
        <title>Complete genome sequence of Corynebacterium casei LMG S-19264T (=DSM 44701T), isolated from a smear-ripened cheese.</title>
        <authorList>
            <consortium name="US DOE Joint Genome Institute (JGI-PGF)"/>
            <person name="Walter F."/>
            <person name="Albersmeier A."/>
            <person name="Kalinowski J."/>
            <person name="Ruckert C."/>
        </authorList>
    </citation>
    <scope>NUCLEOTIDE SEQUENCE</scope>
    <source>
        <strain evidence="1">JCM 3090</strain>
    </source>
</reference>
<sequence>MAVLVGVVVNVPPPRGDILHEHRVRAGDPLAGEVPPHLTLLPPARLPGERLPGLEEHLGAVAARTAPYELRLRGTGSFRPVSDVVFVRVVGGFAESVALAAELAAFAGLAPESGYPFHPHVTVAHNVPGDVLDGVEAALADFTAEFSVTGFRLYLGDGGGRWRPRRAFGLAG</sequence>
<dbReference type="PANTHER" id="PTHR40037">
    <property type="entry name" value="PHOSPHOESTERASE YJCG-RELATED"/>
    <property type="match status" value="1"/>
</dbReference>
<proteinExistence type="predicted"/>
<accession>A0A8J3BBL7</accession>
<gene>
    <name evidence="1" type="ORF">GCM10010123_23210</name>
</gene>
<dbReference type="EMBL" id="BMQB01000004">
    <property type="protein sequence ID" value="GGJ92665.1"/>
    <property type="molecule type" value="Genomic_DNA"/>
</dbReference>
<dbReference type="RefSeq" id="WP_189170093.1">
    <property type="nucleotide sequence ID" value="NZ_BMQB01000004.1"/>
</dbReference>
<dbReference type="Gene3D" id="3.90.1140.10">
    <property type="entry name" value="Cyclic phosphodiesterase"/>
    <property type="match status" value="1"/>
</dbReference>
<dbReference type="SUPFAM" id="SSF55144">
    <property type="entry name" value="LigT-like"/>
    <property type="match status" value="1"/>
</dbReference>
<comment type="caution">
    <text evidence="1">The sequence shown here is derived from an EMBL/GenBank/DDBJ whole genome shotgun (WGS) entry which is preliminary data.</text>
</comment>
<dbReference type="Pfam" id="PF13563">
    <property type="entry name" value="2_5_RNA_ligase2"/>
    <property type="match status" value="1"/>
</dbReference>
<protein>
    <submittedName>
        <fullName evidence="1">Phosphoesterase</fullName>
    </submittedName>
</protein>
<dbReference type="PANTHER" id="PTHR40037:SF1">
    <property type="entry name" value="PHOSPHOESTERASE SAOUHSC_00951-RELATED"/>
    <property type="match status" value="1"/>
</dbReference>
<evidence type="ECO:0000313" key="1">
    <source>
        <dbReference type="EMBL" id="GGJ92665.1"/>
    </source>
</evidence>
<dbReference type="AlphaFoldDB" id="A0A8J3BBL7"/>
<name>A0A8J3BBL7_9ACTN</name>
<dbReference type="InterPro" id="IPR050580">
    <property type="entry name" value="2H_phosphoesterase_YjcG-like"/>
</dbReference>
<evidence type="ECO:0000313" key="2">
    <source>
        <dbReference type="Proteomes" id="UP000649739"/>
    </source>
</evidence>
<dbReference type="Proteomes" id="UP000649739">
    <property type="component" value="Unassembled WGS sequence"/>
</dbReference>